<name>A0A9J8D8Q0_CYPCA</name>
<feature type="compositionally biased region" description="Acidic residues" evidence="2">
    <location>
        <begin position="731"/>
        <end position="746"/>
    </location>
</feature>
<feature type="coiled-coil region" evidence="1">
    <location>
        <begin position="504"/>
        <end position="538"/>
    </location>
</feature>
<dbReference type="GO" id="GO:0005813">
    <property type="term" value="C:centrosome"/>
    <property type="evidence" value="ECO:0007669"/>
    <property type="project" value="TreeGrafter"/>
</dbReference>
<accession>A0A9J8D8Q0</accession>
<dbReference type="GO" id="GO:0010457">
    <property type="term" value="P:centriole-centriole cohesion"/>
    <property type="evidence" value="ECO:0007669"/>
    <property type="project" value="TreeGrafter"/>
</dbReference>
<organism evidence="3 4">
    <name type="scientific">Cyprinus carpio carpio</name>
    <dbReference type="NCBI Taxonomy" id="630221"/>
    <lineage>
        <taxon>Eukaryota</taxon>
        <taxon>Metazoa</taxon>
        <taxon>Chordata</taxon>
        <taxon>Craniata</taxon>
        <taxon>Vertebrata</taxon>
        <taxon>Euteleostomi</taxon>
        <taxon>Actinopterygii</taxon>
        <taxon>Neopterygii</taxon>
        <taxon>Teleostei</taxon>
        <taxon>Ostariophysi</taxon>
        <taxon>Cypriniformes</taxon>
        <taxon>Cyprinidae</taxon>
        <taxon>Cyprininae</taxon>
        <taxon>Cyprinus</taxon>
    </lineage>
</organism>
<dbReference type="PANTHER" id="PTHR18957:SF0">
    <property type="entry name" value="CENTLEIN"/>
    <property type="match status" value="1"/>
</dbReference>
<feature type="region of interest" description="Disordered" evidence="2">
    <location>
        <begin position="228"/>
        <end position="255"/>
    </location>
</feature>
<keyword evidence="1" id="KW-0175">Coiled coil</keyword>
<feature type="coiled-coil region" evidence="1">
    <location>
        <begin position="1006"/>
        <end position="1090"/>
    </location>
</feature>
<dbReference type="OMA" id="EYFTIMK"/>
<feature type="compositionally biased region" description="Polar residues" evidence="2">
    <location>
        <begin position="229"/>
        <end position="241"/>
    </location>
</feature>
<dbReference type="AlphaFoldDB" id="A0A9J8D8Q0"/>
<reference evidence="3" key="2">
    <citation type="submission" date="2025-09" db="UniProtKB">
        <authorList>
            <consortium name="Ensembl"/>
        </authorList>
    </citation>
    <scope>IDENTIFICATION</scope>
</reference>
<feature type="region of interest" description="Disordered" evidence="2">
    <location>
        <begin position="729"/>
        <end position="751"/>
    </location>
</feature>
<keyword evidence="4" id="KW-1185">Reference proteome</keyword>
<proteinExistence type="predicted"/>
<evidence type="ECO:0000256" key="2">
    <source>
        <dbReference type="SAM" id="MobiDB-lite"/>
    </source>
</evidence>
<dbReference type="GO" id="GO:0005814">
    <property type="term" value="C:centriole"/>
    <property type="evidence" value="ECO:0007669"/>
    <property type="project" value="TreeGrafter"/>
</dbReference>
<feature type="coiled-coil region" evidence="1">
    <location>
        <begin position="565"/>
        <end position="680"/>
    </location>
</feature>
<dbReference type="InterPro" id="IPR038810">
    <property type="entry name" value="CNTLN"/>
</dbReference>
<sequence length="1217" mass="139495">MSTKQASCTFLEHYEACLLFLPLFVKGKCSADDSPPTSDCRRRTGAFPILCGEILPVLCLLSPPRDCRCFLIVRAAWISMDSKDNERVLLLEEEVRSLSEELAQCQTDKEFVWSLWKRLQVASPDLTQAVSLVMEREKQKAENKDRKVLEILQAKDYRIQELEQKVTAQEQEINNRVQQLCVSEEECGLMKKELAALQHRLGNKSRQLKEARRQAQECEEEGRRALQEARQQLDAQHSASQAELERLRDQEAVSSSRVKNLEEELFRSRQDVLEAQSRSTALSLQLSTVEREGADKEQQLCQIKHELQDLQCLYRQSVEHAGEQAQLIQQLEGLNLDTQRVLRSQEEAHTADTVSYQKLHSELSVSYQALWHSQEQLRQREVALSMQLSQRDQQIQELQAQLQSFTAAAGHCEGAGSLSPGGGSSDGADSQEQRIQWLQELLVLKTKENEDLRRAHAKHHDRLRIIQTNYRTVTERLKEVEDTHDLSKCKTKVHQDSEDLWNELVFYKEENKKLLSDKANLEEELNAALDRVAVQDLQEHQQEETQELLFREVPEDEVRRSSTPIKTTARRVEQTFKKIEQLQSQMVSLESEIVRLREKNRALQEANGALAGEQGDLQARVQLLQKSKEAEETQAREERDRLLAQMQSFERQAKEAMKAAAQARRRLLKLRQELGVLRAERDFHRSAAKRRAKAATLANNKIRSKAPWVDASSRTRMRSALYRMDSPAKDDWEDMSADSDSEEFSDSLESQYSVQAPRVSRKTKGCRYMLICPTDRPGEESQTRNIQFQGASLQKIRKKRISKAHAVLQQRLLSLQQQVTALQADKQAAQQLAAEQSHRQVQTQAQLDSLLQQLNSSKQLSKKQACELAGLEQQKASLQMELEQWRRIRQQTSMNSPAVDPERLQAQVKQLTHRLKNASSEMSKHTAANKSLRAQLDERDQTLKELHERVGVLERDVMMKRQLVEDLRCRLKICQDSERTHRAVTEDLEKKMKSLTDESTNRKALVDSLKRRLTVATAEKKQHETTSQKLKEELQKKEQRVAILQTRISERDQAMAELEQTASKQMHGLAEQSSQALETLQRKLTLAESQLQQFHTFIEALANQLAQDVQDIKARLMRKKKSEREGNRMSKCSLVKAASILNMTETDLVNMLDTDECEEAFVGRGPDTDWAEHVQHILQQQIPSAGLLMDAMLVKMKEGKVLTEELAALTAAVSKNA</sequence>
<protein>
    <submittedName>
        <fullName evidence="3">Centlein</fullName>
    </submittedName>
</protein>
<evidence type="ECO:0000313" key="4">
    <source>
        <dbReference type="Proteomes" id="UP001108240"/>
    </source>
</evidence>
<dbReference type="Proteomes" id="UP001108240">
    <property type="component" value="Unplaced"/>
</dbReference>
<feature type="coiled-coil region" evidence="1">
    <location>
        <begin position="805"/>
        <end position="832"/>
    </location>
</feature>
<dbReference type="GeneTree" id="ENSGT00440000034932"/>
<dbReference type="Ensembl" id="ENSCCRT00000177324.1">
    <property type="protein sequence ID" value="ENSCCRP00000174596.1"/>
    <property type="gene ID" value="ENSCCRG00000071812.1"/>
</dbReference>
<dbReference type="PANTHER" id="PTHR18957">
    <property type="entry name" value="CENTLEIN"/>
    <property type="match status" value="1"/>
</dbReference>
<reference evidence="3" key="1">
    <citation type="submission" date="2025-08" db="UniProtKB">
        <authorList>
            <consortium name="Ensembl"/>
        </authorList>
    </citation>
    <scope>IDENTIFICATION</scope>
</reference>
<evidence type="ECO:0000313" key="3">
    <source>
        <dbReference type="Ensembl" id="ENSCCRP00000174596.1"/>
    </source>
</evidence>
<evidence type="ECO:0000256" key="1">
    <source>
        <dbReference type="SAM" id="Coils"/>
    </source>
</evidence>
<feature type="coiled-coil region" evidence="1">
    <location>
        <begin position="861"/>
        <end position="949"/>
    </location>
</feature>